<reference evidence="1 2" key="1">
    <citation type="journal article" date="2018" name="G3 (Bethesda)">
        <title>Phylogenetic and Phylogenomic Definition of Rhizopus Species.</title>
        <authorList>
            <person name="Gryganskyi A.P."/>
            <person name="Golan J."/>
            <person name="Dolatabadi S."/>
            <person name="Mondo S."/>
            <person name="Robb S."/>
            <person name="Idnurm A."/>
            <person name="Muszewska A."/>
            <person name="Steczkiewicz K."/>
            <person name="Masonjones S."/>
            <person name="Liao H.L."/>
            <person name="Gajdeczka M.T."/>
            <person name="Anike F."/>
            <person name="Vuek A."/>
            <person name="Anishchenko I.M."/>
            <person name="Voigt K."/>
            <person name="de Hoog G.S."/>
            <person name="Smith M.E."/>
            <person name="Heitman J."/>
            <person name="Vilgalys R."/>
            <person name="Stajich J.E."/>
        </authorList>
    </citation>
    <scope>NUCLEOTIDE SEQUENCE [LARGE SCALE GENOMIC DNA]</scope>
    <source>
        <strain evidence="1 2">LSU 92-RS-03</strain>
    </source>
</reference>
<evidence type="ECO:0000313" key="1">
    <source>
        <dbReference type="EMBL" id="RCH78257.1"/>
    </source>
</evidence>
<accession>A0A367IKP8</accession>
<proteinExistence type="predicted"/>
<comment type="caution">
    <text evidence="1">The sequence shown here is derived from an EMBL/GenBank/DDBJ whole genome shotgun (WGS) entry which is preliminary data.</text>
</comment>
<protein>
    <submittedName>
        <fullName evidence="1">Uncharacterized protein</fullName>
    </submittedName>
</protein>
<evidence type="ECO:0000313" key="2">
    <source>
        <dbReference type="Proteomes" id="UP000253551"/>
    </source>
</evidence>
<dbReference type="Proteomes" id="UP000253551">
    <property type="component" value="Unassembled WGS sequence"/>
</dbReference>
<keyword evidence="2" id="KW-1185">Reference proteome</keyword>
<gene>
    <name evidence="1" type="ORF">CU098_005919</name>
</gene>
<name>A0A367IKP8_RHIST</name>
<organism evidence="1 2">
    <name type="scientific">Rhizopus stolonifer</name>
    <name type="common">Rhizopus nigricans</name>
    <dbReference type="NCBI Taxonomy" id="4846"/>
    <lineage>
        <taxon>Eukaryota</taxon>
        <taxon>Fungi</taxon>
        <taxon>Fungi incertae sedis</taxon>
        <taxon>Mucoromycota</taxon>
        <taxon>Mucoromycotina</taxon>
        <taxon>Mucoromycetes</taxon>
        <taxon>Mucorales</taxon>
        <taxon>Mucorineae</taxon>
        <taxon>Rhizopodaceae</taxon>
        <taxon>Rhizopus</taxon>
    </lineage>
</organism>
<sequence>MSNYSPTSCIPFISTVKKRNQVKEHFLQQQVENKPMLITAPFYSQENTISLESLEQQFRELRLREYREYKRLEKRHERRERRMYRQLMEQQKQLTTLLSLAYSSRHYYQDPLYSENYSENYYDSPIDDYYYNNPY</sequence>
<dbReference type="AlphaFoldDB" id="A0A367IKP8"/>
<dbReference type="EMBL" id="PJQM01007383">
    <property type="protein sequence ID" value="RCH78257.1"/>
    <property type="molecule type" value="Genomic_DNA"/>
</dbReference>